<gene>
    <name evidence="2" type="ORF">RU96_GL000374</name>
</gene>
<evidence type="ECO:0000313" key="3">
    <source>
        <dbReference type="Proteomes" id="UP000182835"/>
    </source>
</evidence>
<sequence length="62" mass="6762">MSAMKYLVTLFWTYILGQVVGYLGSALNSGTYDFKLSSIISLIVGIIIILIAEVATPKKKHA</sequence>
<reference evidence="2 3" key="1">
    <citation type="submission" date="2014-12" db="EMBL/GenBank/DDBJ databases">
        <title>Draft genome sequences of 29 type strains of Enterococci.</title>
        <authorList>
            <person name="Zhong Z."/>
            <person name="Sun Z."/>
            <person name="Liu W."/>
            <person name="Zhang W."/>
            <person name="Zhang H."/>
        </authorList>
    </citation>
    <scope>NUCLEOTIDE SEQUENCE [LARGE SCALE GENOMIC DNA]</scope>
    <source>
        <strain evidence="2 3">DSM 21207</strain>
    </source>
</reference>
<keyword evidence="1" id="KW-0472">Membrane</keyword>
<feature type="transmembrane region" description="Helical" evidence="1">
    <location>
        <begin position="7"/>
        <end position="24"/>
    </location>
</feature>
<dbReference type="EMBL" id="JXKG01000010">
    <property type="protein sequence ID" value="OJG15156.1"/>
    <property type="molecule type" value="Genomic_DNA"/>
</dbReference>
<evidence type="ECO:0000256" key="1">
    <source>
        <dbReference type="SAM" id="Phobius"/>
    </source>
</evidence>
<comment type="caution">
    <text evidence="2">The sequence shown here is derived from an EMBL/GenBank/DDBJ whole genome shotgun (WGS) entry which is preliminary data.</text>
</comment>
<dbReference type="AlphaFoldDB" id="A0A1L8R5Z7"/>
<organism evidence="2 3">
    <name type="scientific">Enterococcus canintestini</name>
    <dbReference type="NCBI Taxonomy" id="317010"/>
    <lineage>
        <taxon>Bacteria</taxon>
        <taxon>Bacillati</taxon>
        <taxon>Bacillota</taxon>
        <taxon>Bacilli</taxon>
        <taxon>Lactobacillales</taxon>
        <taxon>Enterococcaceae</taxon>
        <taxon>Enterococcus</taxon>
    </lineage>
</organism>
<dbReference type="STRING" id="317010.RU96_GL000374"/>
<keyword evidence="1" id="KW-1133">Transmembrane helix</keyword>
<protein>
    <recommendedName>
        <fullName evidence="4">DUF2929 domain-containing protein</fullName>
    </recommendedName>
</protein>
<evidence type="ECO:0000313" key="2">
    <source>
        <dbReference type="EMBL" id="OJG15156.1"/>
    </source>
</evidence>
<dbReference type="Pfam" id="PF11151">
    <property type="entry name" value="DUF2929"/>
    <property type="match status" value="1"/>
</dbReference>
<keyword evidence="1" id="KW-0812">Transmembrane</keyword>
<evidence type="ECO:0008006" key="4">
    <source>
        <dbReference type="Google" id="ProtNLM"/>
    </source>
</evidence>
<name>A0A1L8R5Z7_9ENTE</name>
<accession>A0A1L8R5Z7</accession>
<proteinExistence type="predicted"/>
<dbReference type="InterPro" id="IPR021324">
    <property type="entry name" value="DUF2929"/>
</dbReference>
<feature type="transmembrane region" description="Helical" evidence="1">
    <location>
        <begin position="36"/>
        <end position="56"/>
    </location>
</feature>
<dbReference type="Proteomes" id="UP000182835">
    <property type="component" value="Unassembled WGS sequence"/>
</dbReference>